<accession>A0A4C1SMW1</accession>
<dbReference type="Proteomes" id="UP000299102">
    <property type="component" value="Unassembled WGS sequence"/>
</dbReference>
<proteinExistence type="predicted"/>
<keyword evidence="3" id="KW-1185">Reference proteome</keyword>
<name>A0A4C1SMW1_EUMVA</name>
<dbReference type="EMBL" id="BGZK01003646">
    <property type="protein sequence ID" value="GBP03325.1"/>
    <property type="molecule type" value="Genomic_DNA"/>
</dbReference>
<evidence type="ECO:0000313" key="3">
    <source>
        <dbReference type="Proteomes" id="UP000299102"/>
    </source>
</evidence>
<sequence length="177" mass="19965">MTITNHITEANPKNSYLNLFDDCVAKVLGDDNLSEEGKLFERAQDDSVTYASAKGLEPPLPSPQTSKETSKVTDNNRKFMSKQKYNEKIRECNQLSPSPEYLISPLKPVKIALHSNEAHNAIPRCLRSVDLEIVHETLTPRSDTNSFGTACNISPPEKHHLNHQVVFIRLKNEKLKL</sequence>
<evidence type="ECO:0000313" key="2">
    <source>
        <dbReference type="EMBL" id="GBP03325.1"/>
    </source>
</evidence>
<evidence type="ECO:0000256" key="1">
    <source>
        <dbReference type="SAM" id="MobiDB-lite"/>
    </source>
</evidence>
<gene>
    <name evidence="2" type="primary">tinc</name>
    <name evidence="2" type="ORF">EVAR_73382_1</name>
</gene>
<feature type="region of interest" description="Disordered" evidence="1">
    <location>
        <begin position="54"/>
        <end position="76"/>
    </location>
</feature>
<organism evidence="2 3">
    <name type="scientific">Eumeta variegata</name>
    <name type="common">Bagworm moth</name>
    <name type="synonym">Eumeta japonica</name>
    <dbReference type="NCBI Taxonomy" id="151549"/>
    <lineage>
        <taxon>Eukaryota</taxon>
        <taxon>Metazoa</taxon>
        <taxon>Ecdysozoa</taxon>
        <taxon>Arthropoda</taxon>
        <taxon>Hexapoda</taxon>
        <taxon>Insecta</taxon>
        <taxon>Pterygota</taxon>
        <taxon>Neoptera</taxon>
        <taxon>Endopterygota</taxon>
        <taxon>Lepidoptera</taxon>
        <taxon>Glossata</taxon>
        <taxon>Ditrysia</taxon>
        <taxon>Tineoidea</taxon>
        <taxon>Psychidae</taxon>
        <taxon>Oiketicinae</taxon>
        <taxon>Eumeta</taxon>
    </lineage>
</organism>
<comment type="caution">
    <text evidence="2">The sequence shown here is derived from an EMBL/GenBank/DDBJ whole genome shotgun (WGS) entry which is preliminary data.</text>
</comment>
<reference evidence="2 3" key="1">
    <citation type="journal article" date="2019" name="Commun. Biol.">
        <title>The bagworm genome reveals a unique fibroin gene that provides high tensile strength.</title>
        <authorList>
            <person name="Kono N."/>
            <person name="Nakamura H."/>
            <person name="Ohtoshi R."/>
            <person name="Tomita M."/>
            <person name="Numata K."/>
            <person name="Arakawa K."/>
        </authorList>
    </citation>
    <scope>NUCLEOTIDE SEQUENCE [LARGE SCALE GENOMIC DNA]</scope>
</reference>
<dbReference type="OrthoDB" id="10033661at2759"/>
<dbReference type="AlphaFoldDB" id="A0A4C1SMW1"/>
<protein>
    <submittedName>
        <fullName evidence="2">Protein tincar</fullName>
    </submittedName>
</protein>